<accession>A0ABQ8TJM2</accession>
<name>A0ABQ8TJM2_PERAM</name>
<reference evidence="1 2" key="1">
    <citation type="journal article" date="2022" name="Allergy">
        <title>Genome assembly and annotation of Periplaneta americana reveal a comprehensive cockroach allergen profile.</title>
        <authorList>
            <person name="Wang L."/>
            <person name="Xiong Q."/>
            <person name="Saelim N."/>
            <person name="Wang L."/>
            <person name="Nong W."/>
            <person name="Wan A.T."/>
            <person name="Shi M."/>
            <person name="Liu X."/>
            <person name="Cao Q."/>
            <person name="Hui J.H.L."/>
            <person name="Sookrung N."/>
            <person name="Leung T.F."/>
            <person name="Tungtrongchitr A."/>
            <person name="Tsui S.K.W."/>
        </authorList>
    </citation>
    <scope>NUCLEOTIDE SEQUENCE [LARGE SCALE GENOMIC DNA]</scope>
    <source>
        <strain evidence="1">PWHHKU_190912</strain>
    </source>
</reference>
<sequence length="275" mass="30940">MAIFGARLRVLTYAEVQQEFTRKFRKSAPTQANIRLLVNKFQRTKNVVVEPCSGRPSMPEQTLERIREAIERSPQASSCRLSNQLDMPRSTVLKVLKFTPKKKAYHIQILAIVLYRPHASGYNTGYSAVPKMTENRSKHVNKFGDAAVVEFSHSSVKQPSESVFRVVRNELLACRELLQWTEHAVTTGGQVWTIRWMLHNIPSECLQLNGCPVCHIRPAVVIEENHIVHCSWKARGLFSTTTTTARRPLFGGDSALDRPNSTTAASPNLCDVTNA</sequence>
<gene>
    <name evidence="1" type="ORF">ANN_13512</name>
</gene>
<dbReference type="EMBL" id="JAJSOF020000009">
    <property type="protein sequence ID" value="KAJ4446814.1"/>
    <property type="molecule type" value="Genomic_DNA"/>
</dbReference>
<evidence type="ECO:0000313" key="2">
    <source>
        <dbReference type="Proteomes" id="UP001148838"/>
    </source>
</evidence>
<proteinExistence type="predicted"/>
<comment type="caution">
    <text evidence="1">The sequence shown here is derived from an EMBL/GenBank/DDBJ whole genome shotgun (WGS) entry which is preliminary data.</text>
</comment>
<organism evidence="1 2">
    <name type="scientific">Periplaneta americana</name>
    <name type="common">American cockroach</name>
    <name type="synonym">Blatta americana</name>
    <dbReference type="NCBI Taxonomy" id="6978"/>
    <lineage>
        <taxon>Eukaryota</taxon>
        <taxon>Metazoa</taxon>
        <taxon>Ecdysozoa</taxon>
        <taxon>Arthropoda</taxon>
        <taxon>Hexapoda</taxon>
        <taxon>Insecta</taxon>
        <taxon>Pterygota</taxon>
        <taxon>Neoptera</taxon>
        <taxon>Polyneoptera</taxon>
        <taxon>Dictyoptera</taxon>
        <taxon>Blattodea</taxon>
        <taxon>Blattoidea</taxon>
        <taxon>Blattidae</taxon>
        <taxon>Blattinae</taxon>
        <taxon>Periplaneta</taxon>
    </lineage>
</organism>
<keyword evidence="2" id="KW-1185">Reference proteome</keyword>
<evidence type="ECO:0000313" key="1">
    <source>
        <dbReference type="EMBL" id="KAJ4446814.1"/>
    </source>
</evidence>
<evidence type="ECO:0008006" key="3">
    <source>
        <dbReference type="Google" id="ProtNLM"/>
    </source>
</evidence>
<protein>
    <recommendedName>
        <fullName evidence="3">DUF4817 domain-containing protein</fullName>
    </recommendedName>
</protein>
<dbReference type="Proteomes" id="UP001148838">
    <property type="component" value="Unassembled WGS sequence"/>
</dbReference>